<evidence type="ECO:0000256" key="5">
    <source>
        <dbReference type="ARBA" id="ARBA00022892"/>
    </source>
</evidence>
<dbReference type="InterPro" id="IPR024096">
    <property type="entry name" value="NO_sig/Golgi_transp_ligand-bd"/>
</dbReference>
<dbReference type="GO" id="GO:0005783">
    <property type="term" value="C:endoplasmic reticulum"/>
    <property type="evidence" value="ECO:0007669"/>
    <property type="project" value="UniProtKB-SubCell"/>
</dbReference>
<dbReference type="Pfam" id="PF04051">
    <property type="entry name" value="TRAPP"/>
    <property type="match status" value="1"/>
</dbReference>
<dbReference type="InterPro" id="IPR007194">
    <property type="entry name" value="TRAPP_component"/>
</dbReference>
<keyword evidence="9" id="KW-1185">Reference proteome</keyword>
<dbReference type="GO" id="GO:1990072">
    <property type="term" value="C:TRAPPIII protein complex"/>
    <property type="evidence" value="ECO:0007669"/>
    <property type="project" value="TreeGrafter"/>
</dbReference>
<dbReference type="AlphaFoldDB" id="A0A1X2I798"/>
<evidence type="ECO:0000313" key="9">
    <source>
        <dbReference type="Proteomes" id="UP000193560"/>
    </source>
</evidence>
<reference evidence="8 9" key="1">
    <citation type="submission" date="2016-07" db="EMBL/GenBank/DDBJ databases">
        <title>Pervasive Adenine N6-methylation of Active Genes in Fungi.</title>
        <authorList>
            <consortium name="DOE Joint Genome Institute"/>
            <person name="Mondo S.J."/>
            <person name="Dannebaum R.O."/>
            <person name="Kuo R.C."/>
            <person name="Labutti K."/>
            <person name="Haridas S."/>
            <person name="Kuo A."/>
            <person name="Salamov A."/>
            <person name="Ahrendt S.R."/>
            <person name="Lipzen A."/>
            <person name="Sullivan W."/>
            <person name="Andreopoulos W.B."/>
            <person name="Clum A."/>
            <person name="Lindquist E."/>
            <person name="Daum C."/>
            <person name="Ramamoorthy G.K."/>
            <person name="Gryganskyi A."/>
            <person name="Culley D."/>
            <person name="Magnuson J.K."/>
            <person name="James T.Y."/>
            <person name="O'Malley M.A."/>
            <person name="Stajich J.E."/>
            <person name="Spatafora J.W."/>
            <person name="Visel A."/>
            <person name="Grigoriev I.V."/>
        </authorList>
    </citation>
    <scope>NUCLEOTIDE SEQUENCE [LARGE SCALE GENOMIC DNA]</scope>
    <source>
        <strain evidence="8 9">NRRL 1336</strain>
    </source>
</reference>
<gene>
    <name evidence="8" type="ORF">BCR42DRAFT_108032</name>
</gene>
<keyword evidence="6 7" id="KW-0333">Golgi apparatus</keyword>
<dbReference type="SUPFAM" id="SSF111126">
    <property type="entry name" value="Ligand-binding domain in the NO signalling and Golgi transport"/>
    <property type="match status" value="1"/>
</dbReference>
<evidence type="ECO:0000256" key="1">
    <source>
        <dbReference type="ARBA" id="ARBA00004240"/>
    </source>
</evidence>
<evidence type="ECO:0000256" key="4">
    <source>
        <dbReference type="ARBA" id="ARBA00022824"/>
    </source>
</evidence>
<comment type="subunit">
    <text evidence="7">Part of the multisubunit TRAPP (transport protein particle) complex.</text>
</comment>
<dbReference type="GO" id="GO:1990070">
    <property type="term" value="C:TRAPPI protein complex"/>
    <property type="evidence" value="ECO:0007669"/>
    <property type="project" value="TreeGrafter"/>
</dbReference>
<keyword evidence="5 7" id="KW-0931">ER-Golgi transport</keyword>
<dbReference type="FunFam" id="3.30.1380.20:FF:000002">
    <property type="entry name" value="Trafficking protein particle complex subunit"/>
    <property type="match status" value="1"/>
</dbReference>
<dbReference type="STRING" id="90262.A0A1X2I798"/>
<comment type="similarity">
    <text evidence="2 7">Belongs to the TRAPP small subunits family. BET3 subfamily.</text>
</comment>
<dbReference type="Gene3D" id="3.30.1380.20">
    <property type="entry name" value="Trafficking protein particle complex subunit 3"/>
    <property type="match status" value="1"/>
</dbReference>
<evidence type="ECO:0000313" key="8">
    <source>
        <dbReference type="EMBL" id="ORZ10862.1"/>
    </source>
</evidence>
<keyword evidence="4 7" id="KW-0256">Endoplasmic reticulum</keyword>
<dbReference type="PIRSF" id="PIRSF017479">
    <property type="entry name" value="TRAPP_I_complex_Trs31"/>
    <property type="match status" value="1"/>
</dbReference>
<dbReference type="GO" id="GO:0006888">
    <property type="term" value="P:endoplasmic reticulum to Golgi vesicle-mediated transport"/>
    <property type="evidence" value="ECO:0007669"/>
    <property type="project" value="TreeGrafter"/>
</dbReference>
<proteinExistence type="inferred from homology"/>
<name>A0A1X2I798_9FUNG</name>
<dbReference type="CDD" id="cd14943">
    <property type="entry name" value="TRAPPC5_Trs31"/>
    <property type="match status" value="1"/>
</dbReference>
<dbReference type="GO" id="GO:1990071">
    <property type="term" value="C:TRAPPII protein complex"/>
    <property type="evidence" value="ECO:0007669"/>
    <property type="project" value="TreeGrafter"/>
</dbReference>
<organism evidence="8 9">
    <name type="scientific">Absidia repens</name>
    <dbReference type="NCBI Taxonomy" id="90262"/>
    <lineage>
        <taxon>Eukaryota</taxon>
        <taxon>Fungi</taxon>
        <taxon>Fungi incertae sedis</taxon>
        <taxon>Mucoromycota</taxon>
        <taxon>Mucoromycotina</taxon>
        <taxon>Mucoromycetes</taxon>
        <taxon>Mucorales</taxon>
        <taxon>Cunninghamellaceae</taxon>
        <taxon>Absidia</taxon>
    </lineage>
</organism>
<dbReference type="PANTHER" id="PTHR20902">
    <property type="entry name" value="41-2 PROTEIN ANTIGEN-RELATED"/>
    <property type="match status" value="1"/>
</dbReference>
<dbReference type="PANTHER" id="PTHR20902:SF0">
    <property type="entry name" value="TRAFFICKING PROTEIN PARTICLE COMPLEX SUBUNIT 5"/>
    <property type="match status" value="1"/>
</dbReference>
<dbReference type="Proteomes" id="UP000193560">
    <property type="component" value="Unassembled WGS sequence"/>
</dbReference>
<evidence type="ECO:0000256" key="6">
    <source>
        <dbReference type="ARBA" id="ARBA00023034"/>
    </source>
</evidence>
<comment type="caution">
    <text evidence="8">The sequence shown here is derived from an EMBL/GenBank/DDBJ whole genome shotgun (WGS) entry which is preliminary data.</text>
</comment>
<evidence type="ECO:0000256" key="7">
    <source>
        <dbReference type="PIRNR" id="PIRNR017479"/>
    </source>
</evidence>
<protein>
    <recommendedName>
        <fullName evidence="7">Trafficking protein particle complex subunit</fullName>
    </recommendedName>
</protein>
<sequence>MLQYTQKRVNGIQDLERKLNEFGYRIGARMLELLTWREKVAKRETRVLGVLYFIHNVVWKALFGKQADSLEKSTENEDEYMISDNDPILTRYISVPKELSQLNCNAFIAGIVEACLDGYQFPARVTAHTVPVDGFPQRTTILIKLDKDVLQREELLK</sequence>
<dbReference type="OrthoDB" id="10254842at2759"/>
<evidence type="ECO:0000256" key="2">
    <source>
        <dbReference type="ARBA" id="ARBA00006218"/>
    </source>
</evidence>
<keyword evidence="3 7" id="KW-0813">Transport</keyword>
<dbReference type="EMBL" id="MCGE01000023">
    <property type="protein sequence ID" value="ORZ10862.1"/>
    <property type="molecule type" value="Genomic_DNA"/>
</dbReference>
<comment type="subcellular location">
    <subcellularLocation>
        <location evidence="1">Endoplasmic reticulum</location>
    </subcellularLocation>
    <subcellularLocation>
        <location evidence="7">Golgi apparatus</location>
        <location evidence="7">cis-Golgi network</location>
    </subcellularLocation>
</comment>
<accession>A0A1X2I798</accession>
<evidence type="ECO:0000256" key="3">
    <source>
        <dbReference type="ARBA" id="ARBA00022448"/>
    </source>
</evidence>
<dbReference type="InterPro" id="IPR016696">
    <property type="entry name" value="TRAPP-I_su5"/>
</dbReference>